<dbReference type="PROSITE" id="PS50048">
    <property type="entry name" value="ZN2_CY6_FUNGAL_2"/>
    <property type="match status" value="2"/>
</dbReference>
<dbReference type="GO" id="GO:0006351">
    <property type="term" value="P:DNA-templated transcription"/>
    <property type="evidence" value="ECO:0007669"/>
    <property type="project" value="InterPro"/>
</dbReference>
<keyword evidence="2" id="KW-0479">Metal-binding</keyword>
<evidence type="ECO:0000256" key="3">
    <source>
        <dbReference type="ARBA" id="ARBA00023015"/>
    </source>
</evidence>
<comment type="subcellular location">
    <subcellularLocation>
        <location evidence="1">Nucleus</location>
    </subcellularLocation>
</comment>
<dbReference type="GO" id="GO:0003677">
    <property type="term" value="F:DNA binding"/>
    <property type="evidence" value="ECO:0007669"/>
    <property type="project" value="InterPro"/>
</dbReference>
<dbReference type="SMART" id="SM00906">
    <property type="entry name" value="Fungal_trans"/>
    <property type="match status" value="1"/>
</dbReference>
<dbReference type="InterPro" id="IPR001138">
    <property type="entry name" value="Zn2Cys6_DnaBD"/>
</dbReference>
<feature type="region of interest" description="Disordered" evidence="6">
    <location>
        <begin position="1"/>
        <end position="33"/>
    </location>
</feature>
<comment type="caution">
    <text evidence="8">The sequence shown here is derived from an EMBL/GenBank/DDBJ whole genome shotgun (WGS) entry which is preliminary data.</text>
</comment>
<dbReference type="PROSITE" id="PS00463">
    <property type="entry name" value="ZN2_CY6_FUNGAL_1"/>
    <property type="match status" value="1"/>
</dbReference>
<evidence type="ECO:0000256" key="6">
    <source>
        <dbReference type="SAM" id="MobiDB-lite"/>
    </source>
</evidence>
<dbReference type="Proteomes" id="UP000193689">
    <property type="component" value="Unassembled WGS sequence"/>
</dbReference>
<feature type="domain" description="Zn(2)-C6 fungal-type" evidence="7">
    <location>
        <begin position="99"/>
        <end position="128"/>
    </location>
</feature>
<evidence type="ECO:0000256" key="2">
    <source>
        <dbReference type="ARBA" id="ARBA00022723"/>
    </source>
</evidence>
<feature type="domain" description="Zn(2)-C6 fungal-type" evidence="7">
    <location>
        <begin position="36"/>
        <end position="66"/>
    </location>
</feature>
<feature type="compositionally biased region" description="Polar residues" evidence="6">
    <location>
        <begin position="75"/>
        <end position="90"/>
    </location>
</feature>
<feature type="region of interest" description="Disordered" evidence="6">
    <location>
        <begin position="71"/>
        <end position="90"/>
    </location>
</feature>
<dbReference type="STRING" id="1141098.A0A1Y2D5W3"/>
<dbReference type="Gene3D" id="4.10.240.10">
    <property type="entry name" value="Zn(2)-C6 fungal-type DNA-binding domain"/>
    <property type="match status" value="2"/>
</dbReference>
<sequence length="707" mass="79023">MSMPTTADDTRLGEGPLQAVGDVRLPPAGSTPRQEACKQCRARHVKCDRVKVCCGACSRLSFHCSFGGPSENPEPDSSTLSHPSLLTQAGTKRKRVQSACLPCRKVKAKCSGDEPCARCRCRGIQCVRSEDSNTQNQQPAEPLQHLGFTFSSAPPPSSAIALDKVTMRQYIEAYFAMTNPSTCIFLHRPTVLADWSRGRLNTLLQTALCASGMRLLALRTRNMIPRGKATARAWMQRVQTSVLMDVKKQSMDQLQILVLIIQFHFFEDEIAEAWNLLSLAARLAFTLGLNEEHEDSDPVVQESRRRLIWAVYLLDRMFSGGIEDLAVCPVNRLRIRLPCDDRSFQRGISSRAEYLDDTLHPTQTDRSHMDLLAYHTRLAATRDRILSYTKHVRREGLSPVASKNQLETLQTELQHFEETLPEDLRLNSERLLLMAQSSDSGAYVLLHTHWLQCHCDLYRFLIPGIRESVNKADIEATPPDFVEFCQKACLSKAIQLCELWSEIADVEFCQPIEDFFLSISIYQVAQIVHHLHHLLPRQGSHSLGSLKTKLEKALQVVSFLQTHFPRGARCFVDTEHLVQTLGHSGSSTGSESEDQDHRYHLTSKHSLIPKIWEQTDAAKPDDDIALRILGEPALSASVKRVGREIASLPGAAPQLGSLSQIPNAMGAEGMSPVFGGHEGFIQWDPFDMQLNDYHDPQLGGFGLSFPS</sequence>
<dbReference type="GO" id="GO:0000981">
    <property type="term" value="F:DNA-binding transcription factor activity, RNA polymerase II-specific"/>
    <property type="evidence" value="ECO:0007669"/>
    <property type="project" value="InterPro"/>
</dbReference>
<dbReference type="CDD" id="cd00067">
    <property type="entry name" value="GAL4"/>
    <property type="match status" value="2"/>
</dbReference>
<keyword evidence="4" id="KW-0804">Transcription</keyword>
<evidence type="ECO:0000313" key="9">
    <source>
        <dbReference type="Proteomes" id="UP000193689"/>
    </source>
</evidence>
<keyword evidence="9" id="KW-1185">Reference proteome</keyword>
<dbReference type="InterPro" id="IPR036864">
    <property type="entry name" value="Zn2-C6_fun-type_DNA-bd_sf"/>
</dbReference>
<evidence type="ECO:0000313" key="8">
    <source>
        <dbReference type="EMBL" id="ORY54699.1"/>
    </source>
</evidence>
<dbReference type="InParanoid" id="A0A1Y2D5W3"/>
<dbReference type="Pfam" id="PF04082">
    <property type="entry name" value="Fungal_trans"/>
    <property type="match status" value="1"/>
</dbReference>
<evidence type="ECO:0000256" key="4">
    <source>
        <dbReference type="ARBA" id="ARBA00023163"/>
    </source>
</evidence>
<dbReference type="InterPro" id="IPR007219">
    <property type="entry name" value="XnlR_reg_dom"/>
</dbReference>
<dbReference type="SMART" id="SM00066">
    <property type="entry name" value="GAL4"/>
    <property type="match status" value="2"/>
</dbReference>
<dbReference type="EMBL" id="MCFJ01000032">
    <property type="protein sequence ID" value="ORY54699.1"/>
    <property type="molecule type" value="Genomic_DNA"/>
</dbReference>
<dbReference type="OrthoDB" id="4685598at2759"/>
<dbReference type="PANTHER" id="PTHR47338:SF7">
    <property type="entry name" value="ZN(II)2CYS6 TRANSCRIPTION FACTOR (EUROFUNG)"/>
    <property type="match status" value="1"/>
</dbReference>
<dbReference type="RefSeq" id="XP_040709281.1">
    <property type="nucleotide sequence ID" value="XM_040853676.1"/>
</dbReference>
<dbReference type="GO" id="GO:0008270">
    <property type="term" value="F:zinc ion binding"/>
    <property type="evidence" value="ECO:0007669"/>
    <property type="project" value="InterPro"/>
</dbReference>
<dbReference type="PANTHER" id="PTHR47338">
    <property type="entry name" value="ZN(II)2CYS6 TRANSCRIPTION FACTOR (EUROFUNG)-RELATED"/>
    <property type="match status" value="1"/>
</dbReference>
<accession>A0A1Y2D5W3</accession>
<evidence type="ECO:0000259" key="7">
    <source>
        <dbReference type="PROSITE" id="PS50048"/>
    </source>
</evidence>
<evidence type="ECO:0000256" key="5">
    <source>
        <dbReference type="ARBA" id="ARBA00023242"/>
    </source>
</evidence>
<evidence type="ECO:0000256" key="1">
    <source>
        <dbReference type="ARBA" id="ARBA00004123"/>
    </source>
</evidence>
<dbReference type="InterPro" id="IPR050815">
    <property type="entry name" value="TF_fung"/>
</dbReference>
<keyword evidence="5" id="KW-0539">Nucleus</keyword>
<protein>
    <submittedName>
        <fullName evidence="8">Fungal-specific transcription factor domain-domain-containing protein</fullName>
    </submittedName>
</protein>
<dbReference type="SUPFAM" id="SSF57701">
    <property type="entry name" value="Zn2/Cys6 DNA-binding domain"/>
    <property type="match status" value="2"/>
</dbReference>
<gene>
    <name evidence="8" type="ORF">BCR38DRAFT_146862</name>
</gene>
<dbReference type="CDD" id="cd12148">
    <property type="entry name" value="fungal_TF_MHR"/>
    <property type="match status" value="1"/>
</dbReference>
<dbReference type="Pfam" id="PF00172">
    <property type="entry name" value="Zn_clus"/>
    <property type="match status" value="2"/>
</dbReference>
<name>A0A1Y2D5W3_9PEZI</name>
<organism evidence="8 9">
    <name type="scientific">Pseudomassariella vexata</name>
    <dbReference type="NCBI Taxonomy" id="1141098"/>
    <lineage>
        <taxon>Eukaryota</taxon>
        <taxon>Fungi</taxon>
        <taxon>Dikarya</taxon>
        <taxon>Ascomycota</taxon>
        <taxon>Pezizomycotina</taxon>
        <taxon>Sordariomycetes</taxon>
        <taxon>Xylariomycetidae</taxon>
        <taxon>Amphisphaeriales</taxon>
        <taxon>Pseudomassariaceae</taxon>
        <taxon>Pseudomassariella</taxon>
    </lineage>
</organism>
<proteinExistence type="predicted"/>
<reference evidence="8 9" key="1">
    <citation type="submission" date="2016-07" db="EMBL/GenBank/DDBJ databases">
        <title>Pervasive Adenine N6-methylation of Active Genes in Fungi.</title>
        <authorList>
            <consortium name="DOE Joint Genome Institute"/>
            <person name="Mondo S.J."/>
            <person name="Dannebaum R.O."/>
            <person name="Kuo R.C."/>
            <person name="Labutti K."/>
            <person name="Haridas S."/>
            <person name="Kuo A."/>
            <person name="Salamov A."/>
            <person name="Ahrendt S.R."/>
            <person name="Lipzen A."/>
            <person name="Sullivan W."/>
            <person name="Andreopoulos W.B."/>
            <person name="Clum A."/>
            <person name="Lindquist E."/>
            <person name="Daum C."/>
            <person name="Ramamoorthy G.K."/>
            <person name="Gryganskyi A."/>
            <person name="Culley D."/>
            <person name="Magnuson J.K."/>
            <person name="James T.Y."/>
            <person name="O'Malley M.A."/>
            <person name="Stajich J.E."/>
            <person name="Spatafora J.W."/>
            <person name="Visel A."/>
            <person name="Grigoriev I.V."/>
        </authorList>
    </citation>
    <scope>NUCLEOTIDE SEQUENCE [LARGE SCALE GENOMIC DNA]</scope>
    <source>
        <strain evidence="8 9">CBS 129021</strain>
    </source>
</reference>
<dbReference type="AlphaFoldDB" id="A0A1Y2D5W3"/>
<dbReference type="GeneID" id="63769888"/>
<dbReference type="GO" id="GO:0005634">
    <property type="term" value="C:nucleus"/>
    <property type="evidence" value="ECO:0007669"/>
    <property type="project" value="UniProtKB-SubCell"/>
</dbReference>
<keyword evidence="3" id="KW-0805">Transcription regulation</keyword>